<accession>A0A2S3X1K0</accession>
<organism evidence="1 2">
    <name type="scientific">Pseudomonas putida</name>
    <name type="common">Arthrobacter siderocapsulatus</name>
    <dbReference type="NCBI Taxonomy" id="303"/>
    <lineage>
        <taxon>Bacteria</taxon>
        <taxon>Pseudomonadati</taxon>
        <taxon>Pseudomonadota</taxon>
        <taxon>Gammaproteobacteria</taxon>
        <taxon>Pseudomonadales</taxon>
        <taxon>Pseudomonadaceae</taxon>
        <taxon>Pseudomonas</taxon>
    </lineage>
</organism>
<reference evidence="1 2" key="2">
    <citation type="submission" date="2018-03" db="EMBL/GenBank/DDBJ databases">
        <title>Draft genome of Pseudomonas putida strain KH-21-114.</title>
        <authorList>
            <person name="Yoshizawa S."/>
            <person name="Khan N.H."/>
            <person name="Nishimura M."/>
            <person name="Chiura H.X."/>
            <person name="Ogura Y."/>
            <person name="Hayashi T."/>
            <person name="Kogure K."/>
        </authorList>
    </citation>
    <scope>NUCLEOTIDE SEQUENCE [LARGE SCALE GENOMIC DNA]</scope>
    <source>
        <strain evidence="1 2">KH-21-114</strain>
    </source>
</reference>
<gene>
    <name evidence="1" type="ORF">BGP84_06715</name>
</gene>
<dbReference type="AlphaFoldDB" id="A0A2S3X1K0"/>
<dbReference type="EMBL" id="MINH01000019">
    <property type="protein sequence ID" value="POG09436.1"/>
    <property type="molecule type" value="Genomic_DNA"/>
</dbReference>
<dbReference type="OrthoDB" id="8607203at2"/>
<evidence type="ECO:0000313" key="2">
    <source>
        <dbReference type="Proteomes" id="UP000237230"/>
    </source>
</evidence>
<sequence>MAETFSFCTRVGAAGEIKQRVWENDFGDGYTQAGGTGINTKTQEWSHKAVGSLDAGEELRLMRDFLDRHEGYKSFLWTPPGGTQGRYKANGYKLDPKGAGLFEISFTMKQTFTPY</sequence>
<dbReference type="Proteomes" id="UP000237230">
    <property type="component" value="Unassembled WGS sequence"/>
</dbReference>
<protein>
    <submittedName>
        <fullName evidence="1">Phage tail protein</fullName>
    </submittedName>
</protein>
<dbReference type="RefSeq" id="WP_103446294.1">
    <property type="nucleotide sequence ID" value="NZ_JAEHTG010000010.1"/>
</dbReference>
<dbReference type="InterPro" id="IPR010265">
    <property type="entry name" value="Phage_lambda_TipM"/>
</dbReference>
<dbReference type="Pfam" id="PF05939">
    <property type="entry name" value="Phage_min_tail"/>
    <property type="match status" value="1"/>
</dbReference>
<evidence type="ECO:0000313" key="1">
    <source>
        <dbReference type="EMBL" id="POG09436.1"/>
    </source>
</evidence>
<reference evidence="1 2" key="1">
    <citation type="submission" date="2016-08" db="EMBL/GenBank/DDBJ databases">
        <authorList>
            <person name="Seilhamer J.J."/>
        </authorList>
    </citation>
    <scope>NUCLEOTIDE SEQUENCE [LARGE SCALE GENOMIC DNA]</scope>
    <source>
        <strain evidence="1 2">KH-21-114</strain>
    </source>
</reference>
<proteinExistence type="predicted"/>
<name>A0A2S3X1K0_PSEPU</name>
<comment type="caution">
    <text evidence="1">The sequence shown here is derived from an EMBL/GenBank/DDBJ whole genome shotgun (WGS) entry which is preliminary data.</text>
</comment>